<dbReference type="Gene3D" id="1.10.340.70">
    <property type="match status" value="1"/>
</dbReference>
<keyword evidence="2" id="KW-1185">Reference proteome</keyword>
<organism evidence="2 3">
    <name type="scientific">Hydra vulgaris</name>
    <name type="common">Hydra</name>
    <name type="synonym">Hydra attenuata</name>
    <dbReference type="NCBI Taxonomy" id="6087"/>
    <lineage>
        <taxon>Eukaryota</taxon>
        <taxon>Metazoa</taxon>
        <taxon>Cnidaria</taxon>
        <taxon>Hydrozoa</taxon>
        <taxon>Hydroidolina</taxon>
        <taxon>Anthoathecata</taxon>
        <taxon>Aplanulata</taxon>
        <taxon>Hydridae</taxon>
        <taxon>Hydra</taxon>
    </lineage>
</organism>
<dbReference type="RefSeq" id="XP_065650719.1">
    <property type="nucleotide sequence ID" value="XM_065794647.1"/>
</dbReference>
<evidence type="ECO:0000313" key="3">
    <source>
        <dbReference type="RefSeq" id="XP_065650719.1"/>
    </source>
</evidence>
<dbReference type="Pfam" id="PF17921">
    <property type="entry name" value="Integrase_H2C2"/>
    <property type="match status" value="1"/>
</dbReference>
<evidence type="ECO:0000259" key="1">
    <source>
        <dbReference type="Pfam" id="PF17921"/>
    </source>
</evidence>
<dbReference type="GeneID" id="136078832"/>
<name>A0ABM4BNN4_HYDVU</name>
<dbReference type="InterPro" id="IPR041588">
    <property type="entry name" value="Integrase_H2C2"/>
</dbReference>
<dbReference type="InterPro" id="IPR036397">
    <property type="entry name" value="RNaseH_sf"/>
</dbReference>
<accession>A0ABM4BNN4</accession>
<protein>
    <submittedName>
        <fullName evidence="3">Uncharacterized protein LOC136078832</fullName>
    </submittedName>
</protein>
<dbReference type="PANTHER" id="PTHR47331">
    <property type="entry name" value="PHD-TYPE DOMAIN-CONTAINING PROTEIN"/>
    <property type="match status" value="1"/>
</dbReference>
<reference evidence="3" key="1">
    <citation type="submission" date="2025-08" db="UniProtKB">
        <authorList>
            <consortium name="RefSeq"/>
        </authorList>
    </citation>
    <scope>IDENTIFICATION</scope>
</reference>
<sequence length="157" mass="18031">MKVSCHRRISGYNPIFVTKGFQLTLRIIEHHHKKALHGGVGDTMGSIRERFWIPNLRVAVKKVIRGCNLCKRYRVKPLLPPTRAMLPHFRTEDVEPFTVTSVDFASPLKYKALEKLVGKCYVALFTCTSTRAVYLKLCHDLSTGEFQKVLKEFVARK</sequence>
<feature type="domain" description="Integrase zinc-binding" evidence="1">
    <location>
        <begin position="23"/>
        <end position="74"/>
    </location>
</feature>
<proteinExistence type="predicted"/>
<dbReference type="Gene3D" id="3.30.420.10">
    <property type="entry name" value="Ribonuclease H-like superfamily/Ribonuclease H"/>
    <property type="match status" value="1"/>
</dbReference>
<evidence type="ECO:0000313" key="2">
    <source>
        <dbReference type="Proteomes" id="UP001652625"/>
    </source>
</evidence>
<gene>
    <name evidence="3" type="primary">LOC136078832</name>
</gene>
<dbReference type="Proteomes" id="UP001652625">
    <property type="component" value="Chromosome 03"/>
</dbReference>